<keyword evidence="2" id="KW-1185">Reference proteome</keyword>
<name>A0A6J5CUF7_9BURK</name>
<accession>A0A6J5CUF7</accession>
<organism evidence="1 2">
    <name type="scientific">Paraburkholderia sediminicola</name>
    <dbReference type="NCBI Taxonomy" id="458836"/>
    <lineage>
        <taxon>Bacteria</taxon>
        <taxon>Pseudomonadati</taxon>
        <taxon>Pseudomonadota</taxon>
        <taxon>Betaproteobacteria</taxon>
        <taxon>Burkholderiales</taxon>
        <taxon>Burkholderiaceae</taxon>
        <taxon>Paraburkholderia</taxon>
    </lineage>
</organism>
<sequence length="85" mass="9811">MLATYVEAHATERDTLRALWIDLLLPRQAIKSDGHRADLKAKHETFMGKLDDQLAAYVERPGDDERAALVKSYRSYVRRLVLPHH</sequence>
<evidence type="ECO:0000313" key="2">
    <source>
        <dbReference type="Proteomes" id="UP000494255"/>
    </source>
</evidence>
<gene>
    <name evidence="1" type="ORF">LMG24238_07643</name>
</gene>
<protein>
    <submittedName>
        <fullName evidence="1">Uncharacterized protein</fullName>
    </submittedName>
</protein>
<dbReference type="Proteomes" id="UP000494255">
    <property type="component" value="Unassembled WGS sequence"/>
</dbReference>
<dbReference type="EMBL" id="CADIKC010000023">
    <property type="protein sequence ID" value="CAB3745511.1"/>
    <property type="molecule type" value="Genomic_DNA"/>
</dbReference>
<reference evidence="1 2" key="1">
    <citation type="submission" date="2020-04" db="EMBL/GenBank/DDBJ databases">
        <authorList>
            <person name="De Canck E."/>
        </authorList>
    </citation>
    <scope>NUCLEOTIDE SEQUENCE [LARGE SCALE GENOMIC DNA]</scope>
    <source>
        <strain evidence="1 2">LMG 24238</strain>
    </source>
</reference>
<proteinExistence type="predicted"/>
<dbReference type="RefSeq" id="WP_175054994.1">
    <property type="nucleotide sequence ID" value="NZ_CADIKC010000023.1"/>
</dbReference>
<dbReference type="AlphaFoldDB" id="A0A6J5CUF7"/>
<evidence type="ECO:0000313" key="1">
    <source>
        <dbReference type="EMBL" id="CAB3745511.1"/>
    </source>
</evidence>
<dbReference type="GeneID" id="97046181"/>